<accession>A0A8K0XMH7</accession>
<dbReference type="OrthoDB" id="443682at2759"/>
<feature type="compositionally biased region" description="Polar residues" evidence="2">
    <location>
        <begin position="172"/>
        <end position="188"/>
    </location>
</feature>
<dbReference type="PANTHER" id="PTHR47524:SF1">
    <property type="entry name" value="20S RRNA ACCUMULATION PROTEIN 4"/>
    <property type="match status" value="1"/>
</dbReference>
<organism evidence="4 5">
    <name type="scientific">Cristinia sonorae</name>
    <dbReference type="NCBI Taxonomy" id="1940300"/>
    <lineage>
        <taxon>Eukaryota</taxon>
        <taxon>Fungi</taxon>
        <taxon>Dikarya</taxon>
        <taxon>Basidiomycota</taxon>
        <taxon>Agaricomycotina</taxon>
        <taxon>Agaricomycetes</taxon>
        <taxon>Agaricomycetidae</taxon>
        <taxon>Agaricales</taxon>
        <taxon>Pleurotineae</taxon>
        <taxon>Stephanosporaceae</taxon>
        <taxon>Cristinia</taxon>
    </lineage>
</organism>
<comment type="caution">
    <text evidence="4">The sequence shown here is derived from an EMBL/GenBank/DDBJ whole genome shotgun (WGS) entry which is preliminary data.</text>
</comment>
<dbReference type="GO" id="GO:0030490">
    <property type="term" value="P:maturation of SSU-rRNA"/>
    <property type="evidence" value="ECO:0007669"/>
    <property type="project" value="TreeGrafter"/>
</dbReference>
<dbReference type="GO" id="GO:0005737">
    <property type="term" value="C:cytoplasm"/>
    <property type="evidence" value="ECO:0007669"/>
    <property type="project" value="InterPro"/>
</dbReference>
<feature type="region of interest" description="Disordered" evidence="2">
    <location>
        <begin position="1"/>
        <end position="22"/>
    </location>
</feature>
<evidence type="ECO:0000313" key="5">
    <source>
        <dbReference type="Proteomes" id="UP000813824"/>
    </source>
</evidence>
<keyword evidence="1" id="KW-0175">Coiled coil</keyword>
<dbReference type="AlphaFoldDB" id="A0A8K0XMH7"/>
<evidence type="ECO:0000256" key="1">
    <source>
        <dbReference type="SAM" id="Coils"/>
    </source>
</evidence>
<feature type="coiled-coil region" evidence="1">
    <location>
        <begin position="116"/>
        <end position="143"/>
    </location>
</feature>
<name>A0A8K0XMH7_9AGAR</name>
<gene>
    <name evidence="4" type="ORF">BXZ70DRAFT_897321</name>
</gene>
<dbReference type="EMBL" id="JAEVFJ010000028">
    <property type="protein sequence ID" value="KAH8093728.1"/>
    <property type="molecule type" value="Genomic_DNA"/>
</dbReference>
<evidence type="ECO:0000256" key="2">
    <source>
        <dbReference type="SAM" id="MobiDB-lite"/>
    </source>
</evidence>
<feature type="compositionally biased region" description="Acidic residues" evidence="2">
    <location>
        <begin position="7"/>
        <end position="17"/>
    </location>
</feature>
<feature type="region of interest" description="Disordered" evidence="2">
    <location>
        <begin position="154"/>
        <end position="205"/>
    </location>
</feature>
<evidence type="ECO:0000313" key="4">
    <source>
        <dbReference type="EMBL" id="KAH8093728.1"/>
    </source>
</evidence>
<evidence type="ECO:0000259" key="3">
    <source>
        <dbReference type="Pfam" id="PF04194"/>
    </source>
</evidence>
<reference evidence="4" key="1">
    <citation type="journal article" date="2021" name="New Phytol.">
        <title>Evolutionary innovations through gain and loss of genes in the ectomycorrhizal Boletales.</title>
        <authorList>
            <person name="Wu G."/>
            <person name="Miyauchi S."/>
            <person name="Morin E."/>
            <person name="Kuo A."/>
            <person name="Drula E."/>
            <person name="Varga T."/>
            <person name="Kohler A."/>
            <person name="Feng B."/>
            <person name="Cao Y."/>
            <person name="Lipzen A."/>
            <person name="Daum C."/>
            <person name="Hundley H."/>
            <person name="Pangilinan J."/>
            <person name="Johnson J."/>
            <person name="Barry K."/>
            <person name="LaButti K."/>
            <person name="Ng V."/>
            <person name="Ahrendt S."/>
            <person name="Min B."/>
            <person name="Choi I.G."/>
            <person name="Park H."/>
            <person name="Plett J.M."/>
            <person name="Magnuson J."/>
            <person name="Spatafora J.W."/>
            <person name="Nagy L.G."/>
            <person name="Henrissat B."/>
            <person name="Grigoriev I.V."/>
            <person name="Yang Z.L."/>
            <person name="Xu J."/>
            <person name="Martin F.M."/>
        </authorList>
    </citation>
    <scope>NUCLEOTIDE SEQUENCE</scope>
    <source>
        <strain evidence="4">KKN 215</strain>
    </source>
</reference>
<sequence length="447" mass="49410">MPAPQDDWSDSDDDLLSDTETSVQLGLPDGHIESDSDIFDAAVSRIGGHPAFLTQEPPLDSAQCKNCKNQMELLVQLWCPLEDSPNDRALYIWGCPRTPCQKKLGSVRAWRGLKLNDKYAAKLEKKRLRQKQLEEQKAKALATEMARAAASKVNPFSMKSPAPNPFGLGSQVFGSATPTEQSLSQDQTHSPDDNSEDEDDSEDEGELVIALASTTLEDSQWKTAPSYPPIYLSTTGEYLPPAPKSKLKVSSEAVILEEAAEGKNKGGEWGMEGYENSMDLDHVFERFTARVEHQGEQCIRYELGGVPLPFAGDAIFDQLFPVPSSPYVSATRPGYSAPPAKRTYDPSSLPVCPVCKSKRVFECQLMPNLINVLETSTEDKNTKKAQTDEERRKEIEHALKGHGSLDGRGMQWGTCMIFSCEKDCCLDGKLAAKTGWREEVVLVQWDT</sequence>
<feature type="domain" description="Programmed cell death protein 2 C-terminal" evidence="3">
    <location>
        <begin position="281"/>
        <end position="445"/>
    </location>
</feature>
<feature type="compositionally biased region" description="Acidic residues" evidence="2">
    <location>
        <begin position="193"/>
        <end position="205"/>
    </location>
</feature>
<proteinExistence type="predicted"/>
<keyword evidence="5" id="KW-1185">Reference proteome</keyword>
<dbReference type="Proteomes" id="UP000813824">
    <property type="component" value="Unassembled WGS sequence"/>
</dbReference>
<dbReference type="InterPro" id="IPR007320">
    <property type="entry name" value="PDCD2_C"/>
</dbReference>
<protein>
    <submittedName>
        <fullName evidence="4">Programmed cell death protein 2</fullName>
    </submittedName>
</protein>
<dbReference type="PANTHER" id="PTHR47524">
    <property type="entry name" value="20S RRNA ACCUMULATION PROTEIN 4"/>
    <property type="match status" value="1"/>
</dbReference>
<dbReference type="Pfam" id="PF04194">
    <property type="entry name" value="PDCD2_C"/>
    <property type="match status" value="1"/>
</dbReference>